<name>A0ABR6ZCS4_9BURK</name>
<dbReference type="PANTHER" id="PTHR44943">
    <property type="entry name" value="CELLULOSE SYNTHASE OPERON PROTEIN C"/>
    <property type="match status" value="1"/>
</dbReference>
<feature type="repeat" description="TPR" evidence="3">
    <location>
        <begin position="161"/>
        <end position="194"/>
    </location>
</feature>
<dbReference type="Gene3D" id="1.25.40.10">
    <property type="entry name" value="Tetratricopeptide repeat domain"/>
    <property type="match status" value="2"/>
</dbReference>
<dbReference type="InterPro" id="IPR019734">
    <property type="entry name" value="TPR_rpt"/>
</dbReference>
<dbReference type="Pfam" id="PF13432">
    <property type="entry name" value="TPR_16"/>
    <property type="match status" value="2"/>
</dbReference>
<evidence type="ECO:0000313" key="5">
    <source>
        <dbReference type="Proteomes" id="UP000646911"/>
    </source>
</evidence>
<evidence type="ECO:0000256" key="3">
    <source>
        <dbReference type="PROSITE-ProRule" id="PRU00339"/>
    </source>
</evidence>
<dbReference type="PROSITE" id="PS50005">
    <property type="entry name" value="TPR"/>
    <property type="match status" value="2"/>
</dbReference>
<protein>
    <submittedName>
        <fullName evidence="4">Tetratricopeptide repeat protein</fullName>
    </submittedName>
</protein>
<keyword evidence="2 3" id="KW-0802">TPR repeat</keyword>
<dbReference type="Gene3D" id="3.40.50.1110">
    <property type="entry name" value="SGNH hydrolase"/>
    <property type="match status" value="1"/>
</dbReference>
<dbReference type="RefSeq" id="WP_186955082.1">
    <property type="nucleotide sequence ID" value="NZ_JACOFX010000010.1"/>
</dbReference>
<dbReference type="PROSITE" id="PS50293">
    <property type="entry name" value="TPR_REGION"/>
    <property type="match status" value="1"/>
</dbReference>
<evidence type="ECO:0000256" key="1">
    <source>
        <dbReference type="ARBA" id="ARBA00022737"/>
    </source>
</evidence>
<accession>A0ABR6ZCS4</accession>
<organism evidence="4 5">
    <name type="scientific">Undibacterium umbellatum</name>
    <dbReference type="NCBI Taxonomy" id="2762300"/>
    <lineage>
        <taxon>Bacteria</taxon>
        <taxon>Pseudomonadati</taxon>
        <taxon>Pseudomonadota</taxon>
        <taxon>Betaproteobacteria</taxon>
        <taxon>Burkholderiales</taxon>
        <taxon>Oxalobacteraceae</taxon>
        <taxon>Undibacterium</taxon>
    </lineage>
</organism>
<proteinExistence type="predicted"/>
<comment type="caution">
    <text evidence="4">The sequence shown here is derived from an EMBL/GenBank/DDBJ whole genome shotgun (WGS) entry which is preliminary data.</text>
</comment>
<keyword evidence="5" id="KW-1185">Reference proteome</keyword>
<gene>
    <name evidence="4" type="ORF">H8L47_18515</name>
</gene>
<dbReference type="InterPro" id="IPR051685">
    <property type="entry name" value="Ycf3/AcsC/BcsC/TPR_MFPF"/>
</dbReference>
<dbReference type="InterPro" id="IPR011990">
    <property type="entry name" value="TPR-like_helical_dom_sf"/>
</dbReference>
<dbReference type="SUPFAM" id="SSF48452">
    <property type="entry name" value="TPR-like"/>
    <property type="match status" value="1"/>
</dbReference>
<dbReference type="InterPro" id="IPR036514">
    <property type="entry name" value="SGNH_hydro_sf"/>
</dbReference>
<dbReference type="Proteomes" id="UP000646911">
    <property type="component" value="Unassembled WGS sequence"/>
</dbReference>
<dbReference type="SUPFAM" id="SSF52266">
    <property type="entry name" value="SGNH hydrolase"/>
    <property type="match status" value="1"/>
</dbReference>
<evidence type="ECO:0000256" key="2">
    <source>
        <dbReference type="ARBA" id="ARBA00022803"/>
    </source>
</evidence>
<evidence type="ECO:0000313" key="4">
    <source>
        <dbReference type="EMBL" id="MBC3909560.1"/>
    </source>
</evidence>
<dbReference type="EMBL" id="JACOFX010000010">
    <property type="protein sequence ID" value="MBC3909560.1"/>
    <property type="molecule type" value="Genomic_DNA"/>
</dbReference>
<dbReference type="PANTHER" id="PTHR44943:SF8">
    <property type="entry name" value="TPR REPEAT-CONTAINING PROTEIN MJ0263"/>
    <property type="match status" value="1"/>
</dbReference>
<reference evidence="4 5" key="1">
    <citation type="submission" date="2020-08" db="EMBL/GenBank/DDBJ databases">
        <title>Novel species isolated from subtropical streams in China.</title>
        <authorList>
            <person name="Lu H."/>
        </authorList>
    </citation>
    <scope>NUCLEOTIDE SEQUENCE [LARGE SCALE GENOMIC DNA]</scope>
    <source>
        <strain evidence="4 5">NL8W</strain>
    </source>
</reference>
<keyword evidence="1" id="KW-0677">Repeat</keyword>
<dbReference type="SMART" id="SM00028">
    <property type="entry name" value="TPR"/>
    <property type="match status" value="7"/>
</dbReference>
<sequence>MHKKKTQAQPVLTKSGNSVNSGIQAAQLLQKALALHQGGQLPEAEAIYLQILAINARHFEALQFLGMIKRSQGELQQSLDLLTLAASINPAHTIIHASIGNVLLDLERHTEAISSYDRFLLSMPDFAETLNNKANALSALGREAEALACYARALDKQPDFPDAYFNRGNLHMDMGQYGRALLDYEQVLKTNPGHFQAWNNRGNALLKLERLQEAFQSYQQGLSIAPDNAELHACLANIYKITGHLNESVEHYSKVLALTTTGFPRQNAALQLAILHYVFGNPANVEALLHVAKEMLGNVQIKDKGSLIYCVFMLKIQLWWQSFRQQSAIPQAQGMLYVIGESHMLSAHNLVLAYHDQHLQCKGLWIEGCTQWRIGHASTNHYQQALNNYLQAIPPVSSVLITIGEIDCRIDGGIYKASKKSTEISLEQRVHNTVAAYLNFVSSQAQARKLKMIVSGVPAHHLDESVHTQAELQHFGQFLSLFNTQLKRQALEMGMDFLDVFTMTDGGNGKSNQQWHIDAHHLRPDGIMQAFAHHLIPS</sequence>
<feature type="repeat" description="TPR" evidence="3">
    <location>
        <begin position="195"/>
        <end position="228"/>
    </location>
</feature>